<proteinExistence type="predicted"/>
<evidence type="ECO:0000313" key="1">
    <source>
        <dbReference type="EMBL" id="CUV56515.1"/>
    </source>
</evidence>
<dbReference type="EMBL" id="LN899820">
    <property type="protein sequence ID" value="CUV56515.1"/>
    <property type="molecule type" value="Genomic_DNA"/>
</dbReference>
<name>A0A0S4WZA0_RALSL</name>
<organism evidence="1">
    <name type="scientific">Ralstonia solanacearum</name>
    <name type="common">Pseudomonas solanacearum</name>
    <dbReference type="NCBI Taxonomy" id="305"/>
    <lineage>
        <taxon>Bacteria</taxon>
        <taxon>Pseudomonadati</taxon>
        <taxon>Pseudomonadota</taxon>
        <taxon>Betaproteobacteria</taxon>
        <taxon>Burkholderiales</taxon>
        <taxon>Burkholderiaceae</taxon>
        <taxon>Ralstonia</taxon>
        <taxon>Ralstonia solanacearum species complex</taxon>
    </lineage>
</organism>
<reference evidence="1" key="1">
    <citation type="submission" date="2015-10" db="EMBL/GenBank/DDBJ databases">
        <authorList>
            <person name="Gilbert D.G."/>
        </authorList>
    </citation>
    <scope>NUCLEOTIDE SEQUENCE</scope>
    <source>
        <strain evidence="1">Phyl III-seqv23</strain>
    </source>
</reference>
<sequence length="135" mass="15500">MCGRFFERAPAWNVGDFKIVVVRAGHIETDTGAAKLQHHEPGMRALVLSAQIHCFDDYSIRQGDRMALEVLRYPVWAASGFDELGREKVFNLCSREWDLLGQCIYRLPECHFRSSHVRILYFLLICLTTPSKPDS</sequence>
<accession>A0A0S4WZA0</accession>
<dbReference type="AlphaFoldDB" id="A0A0S4WZA0"/>
<protein>
    <submittedName>
        <fullName evidence="1">Uncharacterized protein</fullName>
    </submittedName>
</protein>
<gene>
    <name evidence="1" type="ORF">RUN215_v1_870003</name>
</gene>